<evidence type="ECO:0000313" key="3">
    <source>
        <dbReference type="Proteomes" id="UP001191082"/>
    </source>
</evidence>
<evidence type="ECO:0000259" key="1">
    <source>
        <dbReference type="Pfam" id="PF14279"/>
    </source>
</evidence>
<dbReference type="Proteomes" id="UP001191082">
    <property type="component" value="Unassembled WGS sequence"/>
</dbReference>
<protein>
    <submittedName>
        <fullName evidence="2">HNH endonuclease</fullName>
    </submittedName>
</protein>
<keyword evidence="2" id="KW-0540">Nuclease</keyword>
<feature type="domain" description="HNH endonuclease 5" evidence="1">
    <location>
        <begin position="44"/>
        <end position="80"/>
    </location>
</feature>
<sequence length="325" mass="36535">MSKYDILREISRELETFDAGLKNIFKCPICLRDLPVGNIDSKDRQFSIDEEHIIPKSVGGKITIFLCKSCNNTAGSKHTKWLGEYIEIFEGKAPFHASGKKQKATATADGYTINGTLKVAEGGDLEFVALRSHSHPHAFEGHVNAPSGSKLTVQVDVPAYRQEKLVGVGFLAAAYELWFKNFGYSFVLQKSLDIVREQISNPEEDIIDWCYTIDTEEYFGEGQILREPAIGVMRFGQDHFAIAVIFNQIVILPSPTKQHPDRAHYKEIRHLLLSLKPQIAPRFQNRCTGPGYMICGDDLIVRPDMVDLSAKPVRQVIMPALQKWA</sequence>
<name>A0ABY2XBQ7_9RHOB</name>
<dbReference type="RefSeq" id="WP_138863865.1">
    <property type="nucleotide sequence ID" value="NZ_VCPC01000002.1"/>
</dbReference>
<keyword evidence="2" id="KW-0378">Hydrolase</keyword>
<proteinExistence type="predicted"/>
<reference evidence="2 3" key="1">
    <citation type="submission" date="2019-05" db="EMBL/GenBank/DDBJ databases">
        <title>Marivita sp. nov. isolated from sea sediment.</title>
        <authorList>
            <person name="Kim W."/>
        </authorList>
    </citation>
    <scope>NUCLEOTIDE SEQUENCE [LARGE SCALE GENOMIC DNA]</scope>
    <source>
        <strain evidence="2 3">CAU 1492</strain>
    </source>
</reference>
<dbReference type="EMBL" id="VCPC01000002">
    <property type="protein sequence ID" value="TMV13309.1"/>
    <property type="molecule type" value="Genomic_DNA"/>
</dbReference>
<accession>A0ABY2XBQ7</accession>
<comment type="caution">
    <text evidence="2">The sequence shown here is derived from an EMBL/GenBank/DDBJ whole genome shotgun (WGS) entry which is preliminary data.</text>
</comment>
<gene>
    <name evidence="2" type="ORF">FGK64_11185</name>
</gene>
<keyword evidence="3" id="KW-1185">Reference proteome</keyword>
<evidence type="ECO:0000313" key="2">
    <source>
        <dbReference type="EMBL" id="TMV13309.1"/>
    </source>
</evidence>
<dbReference type="InterPro" id="IPR029471">
    <property type="entry name" value="HNH_5"/>
</dbReference>
<organism evidence="2 3">
    <name type="scientific">Arenibacterium halophilum</name>
    <dbReference type="NCBI Taxonomy" id="2583821"/>
    <lineage>
        <taxon>Bacteria</taxon>
        <taxon>Pseudomonadati</taxon>
        <taxon>Pseudomonadota</taxon>
        <taxon>Alphaproteobacteria</taxon>
        <taxon>Rhodobacterales</taxon>
        <taxon>Paracoccaceae</taxon>
        <taxon>Arenibacterium</taxon>
    </lineage>
</organism>
<dbReference type="GO" id="GO:0004519">
    <property type="term" value="F:endonuclease activity"/>
    <property type="evidence" value="ECO:0007669"/>
    <property type="project" value="UniProtKB-KW"/>
</dbReference>
<keyword evidence="2" id="KW-0255">Endonuclease</keyword>
<dbReference type="Pfam" id="PF14279">
    <property type="entry name" value="HNH_5"/>
    <property type="match status" value="1"/>
</dbReference>